<dbReference type="EMBL" id="CAXITT010000217">
    <property type="protein sequence ID" value="CAL1536006.1"/>
    <property type="molecule type" value="Genomic_DNA"/>
</dbReference>
<sequence length="85" mass="10103">MLIALGIWDFRWPPFCADIIYELYRKSDTGEYFVRVLYCGVPRRIGQQTRVLVPLDEFRRTVQPYLIIPGRYQDACNLQNFSINI</sequence>
<reference evidence="1 2" key="1">
    <citation type="submission" date="2024-04" db="EMBL/GenBank/DDBJ databases">
        <authorList>
            <consortium name="Genoscope - CEA"/>
            <person name="William W."/>
        </authorList>
    </citation>
    <scope>NUCLEOTIDE SEQUENCE [LARGE SCALE GENOMIC DNA]</scope>
</reference>
<dbReference type="AlphaFoldDB" id="A0AAV2HTR7"/>
<accession>A0AAV2HTR7</accession>
<evidence type="ECO:0000313" key="2">
    <source>
        <dbReference type="Proteomes" id="UP001497497"/>
    </source>
</evidence>
<evidence type="ECO:0000313" key="1">
    <source>
        <dbReference type="EMBL" id="CAL1536006.1"/>
    </source>
</evidence>
<comment type="caution">
    <text evidence="1">The sequence shown here is derived from an EMBL/GenBank/DDBJ whole genome shotgun (WGS) entry which is preliminary data.</text>
</comment>
<gene>
    <name evidence="1" type="ORF">GSLYS_00009919001</name>
</gene>
<organism evidence="1 2">
    <name type="scientific">Lymnaea stagnalis</name>
    <name type="common">Great pond snail</name>
    <name type="synonym">Helix stagnalis</name>
    <dbReference type="NCBI Taxonomy" id="6523"/>
    <lineage>
        <taxon>Eukaryota</taxon>
        <taxon>Metazoa</taxon>
        <taxon>Spiralia</taxon>
        <taxon>Lophotrochozoa</taxon>
        <taxon>Mollusca</taxon>
        <taxon>Gastropoda</taxon>
        <taxon>Heterobranchia</taxon>
        <taxon>Euthyneura</taxon>
        <taxon>Panpulmonata</taxon>
        <taxon>Hygrophila</taxon>
        <taxon>Lymnaeoidea</taxon>
        <taxon>Lymnaeidae</taxon>
        <taxon>Lymnaea</taxon>
    </lineage>
</organism>
<dbReference type="Proteomes" id="UP001497497">
    <property type="component" value="Unassembled WGS sequence"/>
</dbReference>
<dbReference type="Gene3D" id="3.40.50.1240">
    <property type="entry name" value="Phosphoglycerate mutase-like"/>
    <property type="match status" value="1"/>
</dbReference>
<name>A0AAV2HTR7_LYMST</name>
<keyword evidence="2" id="KW-1185">Reference proteome</keyword>
<protein>
    <submittedName>
        <fullName evidence="1">Uncharacterized protein</fullName>
    </submittedName>
</protein>
<proteinExistence type="predicted"/>
<dbReference type="InterPro" id="IPR029033">
    <property type="entry name" value="His_PPase_superfam"/>
</dbReference>
<dbReference type="SUPFAM" id="SSF53254">
    <property type="entry name" value="Phosphoglycerate mutase-like"/>
    <property type="match status" value="1"/>
</dbReference>